<reference evidence="1 2" key="1">
    <citation type="submission" date="2019-02" db="EMBL/GenBank/DDBJ databases">
        <title>Complete Genome Sequence and Methylome Analysis of free living Spirochaetas.</title>
        <authorList>
            <person name="Fomenkov A."/>
            <person name="Dubinina G."/>
            <person name="Leshcheva N."/>
            <person name="Mikheeva N."/>
            <person name="Grabovich M."/>
            <person name="Vincze T."/>
            <person name="Roberts R.J."/>
        </authorList>
    </citation>
    <scope>NUCLEOTIDE SEQUENCE [LARGE SCALE GENOMIC DNA]</scope>
    <source>
        <strain evidence="1 2">K2</strain>
    </source>
</reference>
<dbReference type="GO" id="GO:0008253">
    <property type="term" value="F:5'-nucleotidase activity"/>
    <property type="evidence" value="ECO:0007669"/>
    <property type="project" value="InterPro"/>
</dbReference>
<dbReference type="InterPro" id="IPR052550">
    <property type="entry name" value="Pyrimidine_5'-ntase_YjjG"/>
</dbReference>
<dbReference type="OrthoDB" id="9802350at2"/>
<organism evidence="1 2">
    <name type="scientific">Oceanispirochaeta crateris</name>
    <dbReference type="NCBI Taxonomy" id="2518645"/>
    <lineage>
        <taxon>Bacteria</taxon>
        <taxon>Pseudomonadati</taxon>
        <taxon>Spirochaetota</taxon>
        <taxon>Spirochaetia</taxon>
        <taxon>Spirochaetales</taxon>
        <taxon>Spirochaetaceae</taxon>
        <taxon>Oceanispirochaeta</taxon>
    </lineage>
</organism>
<dbReference type="InterPro" id="IPR023198">
    <property type="entry name" value="PGP-like_dom2"/>
</dbReference>
<dbReference type="SUPFAM" id="SSF56784">
    <property type="entry name" value="HAD-like"/>
    <property type="match status" value="1"/>
</dbReference>
<dbReference type="InterPro" id="IPR011951">
    <property type="entry name" value="HAD-SF_hydro_IA_YjjG/PynA"/>
</dbReference>
<dbReference type="NCBIfam" id="TIGR01549">
    <property type="entry name" value="HAD-SF-IA-v1"/>
    <property type="match status" value="1"/>
</dbReference>
<dbReference type="KEGG" id="ock:EXM22_13025"/>
<dbReference type="PANTHER" id="PTHR47478:SF1">
    <property type="entry name" value="PYRIMIDINE 5'-NUCLEOTIDASE YJJG"/>
    <property type="match status" value="1"/>
</dbReference>
<dbReference type="InterPro" id="IPR036412">
    <property type="entry name" value="HAD-like_sf"/>
</dbReference>
<protein>
    <submittedName>
        <fullName evidence="1">Noncanonical pyrimidine nucleotidase, YjjG family</fullName>
    </submittedName>
</protein>
<name>A0A5C1QQK5_9SPIO</name>
<sequence length="245" mass="27765">MALVFDTRAFFTQGELMSTRAIFFDADGTLLDFNKAEKEALIKLNKWMSTGHSLSDFTRTYHEVNTKMWMELEEGQITAEELKTQRFYRFAKIMNSNRDAQELSDFYLAALGEGHFYLKDAPELLHTLGNRYPLVMVTNGLSLVQQARFKALEFDKIFHKILISEEVGSAKPETEMFKRGAEAIGMPLGSEILMVGDSLTSDIAGGIAAGISTCWFNPDRWENASPFKPDYEISNLMELLEVLES</sequence>
<dbReference type="SFLD" id="SFLDG01129">
    <property type="entry name" value="C1.5:_HAD__Beta-PGM__Phosphata"/>
    <property type="match status" value="1"/>
</dbReference>
<evidence type="ECO:0000313" key="2">
    <source>
        <dbReference type="Proteomes" id="UP000324209"/>
    </source>
</evidence>
<dbReference type="NCBIfam" id="TIGR02254">
    <property type="entry name" value="YjjG_YfnB"/>
    <property type="match status" value="1"/>
</dbReference>
<dbReference type="EMBL" id="CP036150">
    <property type="protein sequence ID" value="QEN08866.1"/>
    <property type="molecule type" value="Genomic_DNA"/>
</dbReference>
<evidence type="ECO:0000313" key="1">
    <source>
        <dbReference type="EMBL" id="QEN08866.1"/>
    </source>
</evidence>
<accession>A0A5C1QQK5</accession>
<dbReference type="InterPro" id="IPR023214">
    <property type="entry name" value="HAD_sf"/>
</dbReference>
<dbReference type="Pfam" id="PF00702">
    <property type="entry name" value="Hydrolase"/>
    <property type="match status" value="1"/>
</dbReference>
<dbReference type="Proteomes" id="UP000324209">
    <property type="component" value="Chromosome"/>
</dbReference>
<keyword evidence="2" id="KW-1185">Reference proteome</keyword>
<gene>
    <name evidence="1" type="ORF">EXM22_13025</name>
</gene>
<dbReference type="RefSeq" id="WP_149486945.1">
    <property type="nucleotide sequence ID" value="NZ_CP036150.1"/>
</dbReference>
<dbReference type="Gene3D" id="1.10.150.240">
    <property type="entry name" value="Putative phosphatase, domain 2"/>
    <property type="match status" value="1"/>
</dbReference>
<proteinExistence type="predicted"/>
<dbReference type="Gene3D" id="3.40.50.1000">
    <property type="entry name" value="HAD superfamily/HAD-like"/>
    <property type="match status" value="1"/>
</dbReference>
<dbReference type="AlphaFoldDB" id="A0A5C1QQK5"/>
<dbReference type="SFLD" id="SFLDS00003">
    <property type="entry name" value="Haloacid_Dehalogenase"/>
    <property type="match status" value="1"/>
</dbReference>
<dbReference type="PANTHER" id="PTHR47478">
    <property type="match status" value="1"/>
</dbReference>
<dbReference type="InterPro" id="IPR006439">
    <property type="entry name" value="HAD-SF_hydro_IA"/>
</dbReference>